<reference evidence="1 2" key="1">
    <citation type="submission" date="2019-05" db="EMBL/GenBank/DDBJ databases">
        <title>Complete genome sequence of Pseudoalteromonas sp. 16-SW-7(T) isolated from the Okhotsk Sea, Russia.</title>
        <authorList>
            <person name="Nguyen T.H."/>
            <person name="Nedashkovskaya O.I."/>
            <person name="Kim S.-G."/>
        </authorList>
    </citation>
    <scope>NUCLEOTIDE SEQUENCE [LARGE SCALE GENOMIC DNA]</scope>
    <source>
        <strain evidence="1 2">16-SW-7</strain>
    </source>
</reference>
<sequence length="112" mass="12889">MKFEQIIERIIAINHAWKLARDDFGKGSPITISLREQKSSWQANLLRLYPEASFLALATDSNMHDEALYSVRLIKPVKTSIGLKSDAEHIPKRLAESLFTNQELNKYFNKEV</sequence>
<protein>
    <submittedName>
        <fullName evidence="1">Uncharacterized protein</fullName>
    </submittedName>
</protein>
<dbReference type="RefSeq" id="WP_138489267.1">
    <property type="nucleotide sequence ID" value="NZ_CP040558.1"/>
</dbReference>
<organism evidence="1 2">
    <name type="scientific">Pseudoalteromonas distincta</name>
    <dbReference type="NCBI Taxonomy" id="77608"/>
    <lineage>
        <taxon>Bacteria</taxon>
        <taxon>Pseudomonadati</taxon>
        <taxon>Pseudomonadota</taxon>
        <taxon>Gammaproteobacteria</taxon>
        <taxon>Alteromonadales</taxon>
        <taxon>Pseudoalteromonadaceae</taxon>
        <taxon>Pseudoalteromonas</taxon>
    </lineage>
</organism>
<proteinExistence type="predicted"/>
<name>A0A4P9J187_9GAMM</name>
<evidence type="ECO:0000313" key="2">
    <source>
        <dbReference type="Proteomes" id="UP000310065"/>
    </source>
</evidence>
<gene>
    <name evidence="1" type="ORF">FFU37_08515</name>
</gene>
<accession>A0A4P9J187</accession>
<dbReference type="EMBL" id="CP040558">
    <property type="protein sequence ID" value="QCU74503.1"/>
    <property type="molecule type" value="Genomic_DNA"/>
</dbReference>
<dbReference type="KEGG" id="pdv:FFU37_08515"/>
<dbReference type="GeneID" id="88775686"/>
<dbReference type="Proteomes" id="UP000310065">
    <property type="component" value="Chromosome L1"/>
</dbReference>
<evidence type="ECO:0000313" key="1">
    <source>
        <dbReference type="EMBL" id="QCU74503.1"/>
    </source>
</evidence>
<dbReference type="AlphaFoldDB" id="A0A4P9J187"/>